<keyword evidence="2" id="KW-1185">Reference proteome</keyword>
<dbReference type="Proteomes" id="UP000272490">
    <property type="component" value="Unassembled WGS sequence"/>
</dbReference>
<dbReference type="SUPFAM" id="SSF52402">
    <property type="entry name" value="Adenine nucleotide alpha hydrolases-like"/>
    <property type="match status" value="1"/>
</dbReference>
<dbReference type="AlphaFoldDB" id="A0A3P3QXX5"/>
<dbReference type="EMBL" id="RRCO01000003">
    <property type="protein sequence ID" value="RRJ25588.1"/>
    <property type="molecule type" value="Genomic_DNA"/>
</dbReference>
<comment type="caution">
    <text evidence="1">The sequence shown here is derived from an EMBL/GenBank/DDBJ whole genome shotgun (WGS) entry which is preliminary data.</text>
</comment>
<gene>
    <name evidence="1" type="ORF">EHV10_08165</name>
</gene>
<dbReference type="InterPro" id="IPR049676">
    <property type="entry name" value="QatC"/>
</dbReference>
<proteinExistence type="predicted"/>
<dbReference type="RefSeq" id="WP_128674217.1">
    <property type="nucleotide sequence ID" value="NZ_RRCO01000003.1"/>
</dbReference>
<dbReference type="NCBIfam" id="NF041925">
    <property type="entry name" value="QatC"/>
    <property type="match status" value="1"/>
</dbReference>
<evidence type="ECO:0000313" key="1">
    <source>
        <dbReference type="EMBL" id="RRJ25588.1"/>
    </source>
</evidence>
<evidence type="ECO:0000313" key="2">
    <source>
        <dbReference type="Proteomes" id="UP000272490"/>
    </source>
</evidence>
<name>A0A3P3QXX5_9FIRM</name>
<protein>
    <submittedName>
        <fullName evidence="1">ATPase</fullName>
    </submittedName>
</protein>
<dbReference type="InterPro" id="IPR014729">
    <property type="entry name" value="Rossmann-like_a/b/a_fold"/>
</dbReference>
<sequence length="429" mass="49817">MIINFVHSDKDIYIAECENLRISYNAAKQFRYTFWQHDFICSSWFSNTGIDLLYISFSVFIADRLCKREDASDNWSRNIELHIPVLEYTLWNENVLLLQNTLSFLSGDHWKIFFRPREKSDIEVFAENRWKKKTRSEKTQMFSMVSMLSGGMDSLIGAIDLLEAGKKDILFISHYGGGKGTKEFQDRVIYSLQTEYELLEDNFLQFHASVVDGVEDTTRTRSFMFFSHAIVMATAYSNCSKMIISENGFISLNIPLTFSRIGTSSTRTTHPYYMTLLKELLNNVGITLNIYNPYQFKTKGEMLIECKNQEILNANIANTMSCSHPDVGRHRGEKEAMHCGYCLPCTVRQAALKRANMSDTSRYYDRQFKLGDEAKMCLNSYLQGLDMFQPTQIFMRIQMNGSIKEHIEEFSNLYKRGINEISSYLEEFK</sequence>
<dbReference type="OrthoDB" id="9789567at2"/>
<accession>A0A3P3QXX5</accession>
<reference evidence="1 2" key="1">
    <citation type="submission" date="2018-11" db="EMBL/GenBank/DDBJ databases">
        <title>Genome sequencing of Lachnoanaerobaculum sp. KCOM 2030 (= ChDC B114).</title>
        <authorList>
            <person name="Kook J.-K."/>
            <person name="Park S.-N."/>
            <person name="Lim Y.K."/>
        </authorList>
    </citation>
    <scope>NUCLEOTIDE SEQUENCE [LARGE SCALE GENOMIC DNA]</scope>
    <source>
        <strain evidence="1 2">KCOM 2030</strain>
    </source>
</reference>
<dbReference type="Gene3D" id="3.40.50.620">
    <property type="entry name" value="HUPs"/>
    <property type="match status" value="1"/>
</dbReference>
<organism evidence="1 2">
    <name type="scientific">Lachnoanaerobaculum gingivalis</name>
    <dbReference type="NCBI Taxonomy" id="2490855"/>
    <lineage>
        <taxon>Bacteria</taxon>
        <taxon>Bacillati</taxon>
        <taxon>Bacillota</taxon>
        <taxon>Clostridia</taxon>
        <taxon>Lachnospirales</taxon>
        <taxon>Lachnospiraceae</taxon>
        <taxon>Lachnoanaerobaculum</taxon>
    </lineage>
</organism>